<dbReference type="RefSeq" id="WP_127700305.1">
    <property type="nucleotide sequence ID" value="NZ_SACS01000019.1"/>
</dbReference>
<dbReference type="OrthoDB" id="6240846at2"/>
<dbReference type="SMART" id="SM00530">
    <property type="entry name" value="HTH_XRE"/>
    <property type="match status" value="1"/>
</dbReference>
<name>A0A437QIF3_9GAMM</name>
<feature type="domain" description="HTH cro/C1-type" evidence="1">
    <location>
        <begin position="50"/>
        <end position="104"/>
    </location>
</feature>
<proteinExistence type="predicted"/>
<dbReference type="PROSITE" id="PS50943">
    <property type="entry name" value="HTH_CROC1"/>
    <property type="match status" value="1"/>
</dbReference>
<dbReference type="AlphaFoldDB" id="A0A437QIF3"/>
<reference evidence="2 3" key="1">
    <citation type="submission" date="2019-01" db="EMBL/GenBank/DDBJ databases">
        <authorList>
            <person name="Chen W.-M."/>
        </authorList>
    </citation>
    <scope>NUCLEOTIDE SEQUENCE [LARGE SCALE GENOMIC DNA]</scope>
    <source>
        <strain evidence="2 3">KYPC3</strain>
    </source>
</reference>
<dbReference type="InterPro" id="IPR010982">
    <property type="entry name" value="Lambda_DNA-bd_dom_sf"/>
</dbReference>
<organism evidence="2 3">
    <name type="scientific">Rheinheimera riviphila</name>
    <dbReference type="NCBI Taxonomy" id="1834037"/>
    <lineage>
        <taxon>Bacteria</taxon>
        <taxon>Pseudomonadati</taxon>
        <taxon>Pseudomonadota</taxon>
        <taxon>Gammaproteobacteria</taxon>
        <taxon>Chromatiales</taxon>
        <taxon>Chromatiaceae</taxon>
        <taxon>Rheinheimera</taxon>
    </lineage>
</organism>
<dbReference type="EMBL" id="SACS01000019">
    <property type="protein sequence ID" value="RVU34333.1"/>
    <property type="molecule type" value="Genomic_DNA"/>
</dbReference>
<gene>
    <name evidence="2" type="ORF">EOE67_15815</name>
</gene>
<dbReference type="GO" id="GO:0003677">
    <property type="term" value="F:DNA binding"/>
    <property type="evidence" value="ECO:0007669"/>
    <property type="project" value="InterPro"/>
</dbReference>
<dbReference type="Proteomes" id="UP000283077">
    <property type="component" value="Unassembled WGS sequence"/>
</dbReference>
<sequence length="110" mass="12234">MTDPKNTIQPPQRVRRSVLAEFSPSELEQRKAALCQALSENRLSMGKGAKQIRIELLGMSQQEFSAFVKLSRQTISDIENDRADLTMRSVNKLFAIIGMTLKLAPANSGN</sequence>
<evidence type="ECO:0000259" key="1">
    <source>
        <dbReference type="PROSITE" id="PS50943"/>
    </source>
</evidence>
<protein>
    <submittedName>
        <fullName evidence="2">XRE family transcriptional regulator</fullName>
    </submittedName>
</protein>
<dbReference type="CDD" id="cd00093">
    <property type="entry name" value="HTH_XRE"/>
    <property type="match status" value="1"/>
</dbReference>
<dbReference type="InterPro" id="IPR001387">
    <property type="entry name" value="Cro/C1-type_HTH"/>
</dbReference>
<dbReference type="Pfam" id="PF01381">
    <property type="entry name" value="HTH_3"/>
    <property type="match status" value="1"/>
</dbReference>
<evidence type="ECO:0000313" key="3">
    <source>
        <dbReference type="Proteomes" id="UP000283077"/>
    </source>
</evidence>
<dbReference type="Gene3D" id="1.10.260.40">
    <property type="entry name" value="lambda repressor-like DNA-binding domains"/>
    <property type="match status" value="1"/>
</dbReference>
<comment type="caution">
    <text evidence="2">The sequence shown here is derived from an EMBL/GenBank/DDBJ whole genome shotgun (WGS) entry which is preliminary data.</text>
</comment>
<keyword evidence="3" id="KW-1185">Reference proteome</keyword>
<evidence type="ECO:0000313" key="2">
    <source>
        <dbReference type="EMBL" id="RVU34333.1"/>
    </source>
</evidence>
<accession>A0A437QIF3</accession>
<dbReference type="SUPFAM" id="SSF47413">
    <property type="entry name" value="lambda repressor-like DNA-binding domains"/>
    <property type="match status" value="1"/>
</dbReference>